<sequence>MKFVQFLLFSSCIFMILRAETCVDKFCPPGTFCDERPGPCVKPPCRTILACLPNSANGCARLECSSGKICVERIRPCIGRSCKEIATCETPGTCAALVCAPSQKCEIVGGSPKCVKHIPPTRGIIGKAILDEKQFENDQ</sequence>
<comment type="caution">
    <text evidence="2">The sequence shown here is derived from an EMBL/GenBank/DDBJ whole genome shotgun (WGS) entry which is preliminary data.</text>
</comment>
<accession>A0A9P1INQ8</accession>
<feature type="signal peptide" evidence="1">
    <location>
        <begin position="1"/>
        <end position="19"/>
    </location>
</feature>
<evidence type="ECO:0000313" key="3">
    <source>
        <dbReference type="Proteomes" id="UP001152747"/>
    </source>
</evidence>
<name>A0A9P1INQ8_9PELO</name>
<keyword evidence="1" id="KW-0732">Signal</keyword>
<evidence type="ECO:0000256" key="1">
    <source>
        <dbReference type="SAM" id="SignalP"/>
    </source>
</evidence>
<proteinExistence type="predicted"/>
<dbReference type="AlphaFoldDB" id="A0A9P1INQ8"/>
<protein>
    <recommendedName>
        <fullName evidence="4">TIL domain-containing protein</fullName>
    </recommendedName>
</protein>
<gene>
    <name evidence="2" type="ORF">CAMP_LOCUS9214</name>
</gene>
<evidence type="ECO:0000313" key="2">
    <source>
        <dbReference type="EMBL" id="CAI5446577.1"/>
    </source>
</evidence>
<organism evidence="2 3">
    <name type="scientific">Caenorhabditis angaria</name>
    <dbReference type="NCBI Taxonomy" id="860376"/>
    <lineage>
        <taxon>Eukaryota</taxon>
        <taxon>Metazoa</taxon>
        <taxon>Ecdysozoa</taxon>
        <taxon>Nematoda</taxon>
        <taxon>Chromadorea</taxon>
        <taxon>Rhabditida</taxon>
        <taxon>Rhabditina</taxon>
        <taxon>Rhabditomorpha</taxon>
        <taxon>Rhabditoidea</taxon>
        <taxon>Rhabditidae</taxon>
        <taxon>Peloderinae</taxon>
        <taxon>Caenorhabditis</taxon>
    </lineage>
</organism>
<feature type="chain" id="PRO_5040516469" description="TIL domain-containing protein" evidence="1">
    <location>
        <begin position="20"/>
        <end position="139"/>
    </location>
</feature>
<dbReference type="Proteomes" id="UP001152747">
    <property type="component" value="Unassembled WGS sequence"/>
</dbReference>
<evidence type="ECO:0008006" key="4">
    <source>
        <dbReference type="Google" id="ProtNLM"/>
    </source>
</evidence>
<dbReference type="EMBL" id="CANHGI010000003">
    <property type="protein sequence ID" value="CAI5446577.1"/>
    <property type="molecule type" value="Genomic_DNA"/>
</dbReference>
<dbReference type="OrthoDB" id="5789697at2759"/>
<reference evidence="2" key="1">
    <citation type="submission" date="2022-11" db="EMBL/GenBank/DDBJ databases">
        <authorList>
            <person name="Kikuchi T."/>
        </authorList>
    </citation>
    <scope>NUCLEOTIDE SEQUENCE</scope>
    <source>
        <strain evidence="2">PS1010</strain>
    </source>
</reference>
<keyword evidence="3" id="KW-1185">Reference proteome</keyword>